<reference evidence="3 4" key="1">
    <citation type="journal article" date="2016" name="Mol. Biol. Evol.">
        <title>Comparative Genomics of Early-Diverging Mushroom-Forming Fungi Provides Insights into the Origins of Lignocellulose Decay Capabilities.</title>
        <authorList>
            <person name="Nagy L.G."/>
            <person name="Riley R."/>
            <person name="Tritt A."/>
            <person name="Adam C."/>
            <person name="Daum C."/>
            <person name="Floudas D."/>
            <person name="Sun H."/>
            <person name="Yadav J.S."/>
            <person name="Pangilinan J."/>
            <person name="Larsson K.H."/>
            <person name="Matsuura K."/>
            <person name="Barry K."/>
            <person name="Labutti K."/>
            <person name="Kuo R."/>
            <person name="Ohm R.A."/>
            <person name="Bhattacharya S.S."/>
            <person name="Shirouzu T."/>
            <person name="Yoshinaga Y."/>
            <person name="Martin F.M."/>
            <person name="Grigoriev I.V."/>
            <person name="Hibbett D.S."/>
        </authorList>
    </citation>
    <scope>NUCLEOTIDE SEQUENCE [LARGE SCALE GENOMIC DNA]</scope>
    <source>
        <strain evidence="3 4">CBS 109695</strain>
    </source>
</reference>
<organism evidence="3 4">
    <name type="scientific">Athelia psychrophila</name>
    <dbReference type="NCBI Taxonomy" id="1759441"/>
    <lineage>
        <taxon>Eukaryota</taxon>
        <taxon>Fungi</taxon>
        <taxon>Dikarya</taxon>
        <taxon>Basidiomycota</taxon>
        <taxon>Agaricomycotina</taxon>
        <taxon>Agaricomycetes</taxon>
        <taxon>Agaricomycetidae</taxon>
        <taxon>Atheliales</taxon>
        <taxon>Atheliaceae</taxon>
        <taxon>Athelia</taxon>
    </lineage>
</organism>
<dbReference type="STRING" id="436010.A0A166LVS1"/>
<feature type="domain" description="G" evidence="2">
    <location>
        <begin position="1"/>
        <end position="66"/>
    </location>
</feature>
<evidence type="ECO:0000313" key="4">
    <source>
        <dbReference type="Proteomes" id="UP000076532"/>
    </source>
</evidence>
<evidence type="ECO:0000313" key="3">
    <source>
        <dbReference type="EMBL" id="KZP23368.1"/>
    </source>
</evidence>
<keyword evidence="4" id="KW-1185">Reference proteome</keyword>
<evidence type="ECO:0000256" key="1">
    <source>
        <dbReference type="SAM" id="Coils"/>
    </source>
</evidence>
<dbReference type="CDD" id="cd00882">
    <property type="entry name" value="Ras_like_GTPase"/>
    <property type="match status" value="1"/>
</dbReference>
<dbReference type="InterPro" id="IPR006073">
    <property type="entry name" value="GTP-bd"/>
</dbReference>
<dbReference type="SUPFAM" id="SSF52540">
    <property type="entry name" value="P-loop containing nucleoside triphosphate hydrolases"/>
    <property type="match status" value="1"/>
</dbReference>
<protein>
    <recommendedName>
        <fullName evidence="2">G domain-containing protein</fullName>
    </recommendedName>
</protein>
<dbReference type="EMBL" id="KV417533">
    <property type="protein sequence ID" value="KZP23368.1"/>
    <property type="molecule type" value="Genomic_DNA"/>
</dbReference>
<keyword evidence="1" id="KW-0175">Coiled coil</keyword>
<dbReference type="Pfam" id="PF01926">
    <property type="entry name" value="MMR_HSR1"/>
    <property type="match status" value="1"/>
</dbReference>
<dbReference type="Proteomes" id="UP000076532">
    <property type="component" value="Unassembled WGS sequence"/>
</dbReference>
<gene>
    <name evidence="3" type="ORF">FIBSPDRAFT_1015410</name>
</gene>
<dbReference type="GO" id="GO:0005525">
    <property type="term" value="F:GTP binding"/>
    <property type="evidence" value="ECO:0007669"/>
    <property type="project" value="InterPro"/>
</dbReference>
<evidence type="ECO:0000259" key="2">
    <source>
        <dbReference type="Pfam" id="PF01926"/>
    </source>
</evidence>
<dbReference type="AlphaFoldDB" id="A0A166LVS1"/>
<sequence>ISVMGPTGAGKSTFIEYVTQLESGGSVRHGLQPDSSVTQAVRTKHPKDQDPITFIDTPGFDDAKRTDTETLAQIASWFAKVYKEKISISAIIYLHRISDNRIPGSPLKNLQMFSSMCGQAAMPHVILATTMWSETKPETGARREEELKGFWADMITQGCIVQRFEDSNQSAWEIVGKLPTKQLSHKIYDKTNLKEIAVRLANEMNKLIADRKEAARRMEEQVNSENNPVLVAELQEWQAEIEAKIVSVAIQLQLARFAQKSAQKIANFLTGKKARKAGV</sequence>
<feature type="coiled-coil region" evidence="1">
    <location>
        <begin position="190"/>
        <end position="224"/>
    </location>
</feature>
<name>A0A166LVS1_9AGAM</name>
<proteinExistence type="predicted"/>
<dbReference type="InterPro" id="IPR027417">
    <property type="entry name" value="P-loop_NTPase"/>
</dbReference>
<dbReference type="Gene3D" id="3.40.50.300">
    <property type="entry name" value="P-loop containing nucleotide triphosphate hydrolases"/>
    <property type="match status" value="1"/>
</dbReference>
<accession>A0A166LVS1</accession>
<feature type="non-terminal residue" evidence="3">
    <location>
        <position position="1"/>
    </location>
</feature>
<dbReference type="OrthoDB" id="8954335at2759"/>